<feature type="domain" description="CDC48" evidence="4">
    <location>
        <begin position="72"/>
        <end position="110"/>
    </location>
</feature>
<evidence type="ECO:0000259" key="4">
    <source>
        <dbReference type="Pfam" id="PF02933"/>
    </source>
</evidence>
<accession>A0AAD7NDF4</accession>
<dbReference type="InterPro" id="IPR029067">
    <property type="entry name" value="CDC48_domain_2-like_sf"/>
</dbReference>
<gene>
    <name evidence="5" type="ORF">B0H16DRAFT_1830639</name>
</gene>
<sequence>MLTTVENGIHGATPSSSGSIFKVNQIARDNLVELGDLINVHACLDIKYGKRVHILPFEDSIEGLSGNIFDLTYRPVRKGDTFLVCGGMRTVEFKVMETDPAEFCIVAQDTSDPVKREEEESNLADVGYDDIGGCRKQMTQIRELSESNLRNAFKGEKNMAAIIFIDKIVMSFDELDSIPKARGSGNGDGGGASDRARPDPLGPPASPSSRPAHLHPPPQRLDILRAYFKRSPVSPEVNLDFLVKSTHAYSGICQRAAKLMSIQADIRRTREKIARDEAAGEDAMKVDEDADEEDPIPEITRFVVSFSHTLQPLRGGDEIWHRTFSRLQEHFSTGGEGMLEKFTVTAAPSSL</sequence>
<reference evidence="5" key="1">
    <citation type="submission" date="2023-03" db="EMBL/GenBank/DDBJ databases">
        <title>Massive genome expansion in bonnet fungi (Mycena s.s.) driven by repeated elements and novel gene families across ecological guilds.</title>
        <authorList>
            <consortium name="Lawrence Berkeley National Laboratory"/>
            <person name="Harder C.B."/>
            <person name="Miyauchi S."/>
            <person name="Viragh M."/>
            <person name="Kuo A."/>
            <person name="Thoen E."/>
            <person name="Andreopoulos B."/>
            <person name="Lu D."/>
            <person name="Skrede I."/>
            <person name="Drula E."/>
            <person name="Henrissat B."/>
            <person name="Morin E."/>
            <person name="Kohler A."/>
            <person name="Barry K."/>
            <person name="LaButti K."/>
            <person name="Morin E."/>
            <person name="Salamov A."/>
            <person name="Lipzen A."/>
            <person name="Mereny Z."/>
            <person name="Hegedus B."/>
            <person name="Baldrian P."/>
            <person name="Stursova M."/>
            <person name="Weitz H."/>
            <person name="Taylor A."/>
            <person name="Grigoriev I.V."/>
            <person name="Nagy L.G."/>
            <person name="Martin F."/>
            <person name="Kauserud H."/>
        </authorList>
    </citation>
    <scope>NUCLEOTIDE SEQUENCE</scope>
    <source>
        <strain evidence="5">CBHHK182m</strain>
    </source>
</reference>
<dbReference type="EMBL" id="JARKIB010000050">
    <property type="protein sequence ID" value="KAJ7755106.1"/>
    <property type="molecule type" value="Genomic_DNA"/>
</dbReference>
<evidence type="ECO:0000256" key="1">
    <source>
        <dbReference type="ARBA" id="ARBA00022741"/>
    </source>
</evidence>
<dbReference type="AlphaFoldDB" id="A0AAD7NDF4"/>
<protein>
    <recommendedName>
        <fullName evidence="4">CDC48 domain-containing protein</fullName>
    </recommendedName>
</protein>
<evidence type="ECO:0000313" key="6">
    <source>
        <dbReference type="Proteomes" id="UP001215598"/>
    </source>
</evidence>
<dbReference type="Gene3D" id="3.10.330.10">
    <property type="match status" value="1"/>
</dbReference>
<feature type="region of interest" description="Disordered" evidence="3">
    <location>
        <begin position="180"/>
        <end position="217"/>
    </location>
</feature>
<dbReference type="Proteomes" id="UP001215598">
    <property type="component" value="Unassembled WGS sequence"/>
</dbReference>
<name>A0AAD7NDF4_9AGAR</name>
<keyword evidence="6" id="KW-1185">Reference proteome</keyword>
<comment type="caution">
    <text evidence="5">The sequence shown here is derived from an EMBL/GenBank/DDBJ whole genome shotgun (WGS) entry which is preliminary data.</text>
</comment>
<feature type="region of interest" description="Disordered" evidence="3">
    <location>
        <begin position="273"/>
        <end position="292"/>
    </location>
</feature>
<dbReference type="Pfam" id="PF02933">
    <property type="entry name" value="CDC48_2"/>
    <property type="match status" value="1"/>
</dbReference>
<dbReference type="SUPFAM" id="SSF54585">
    <property type="entry name" value="Cdc48 domain 2-like"/>
    <property type="match status" value="1"/>
</dbReference>
<dbReference type="Gene3D" id="6.10.20.150">
    <property type="match status" value="1"/>
</dbReference>
<feature type="compositionally biased region" description="Basic and acidic residues" evidence="3">
    <location>
        <begin position="273"/>
        <end position="287"/>
    </location>
</feature>
<organism evidence="5 6">
    <name type="scientific">Mycena metata</name>
    <dbReference type="NCBI Taxonomy" id="1033252"/>
    <lineage>
        <taxon>Eukaryota</taxon>
        <taxon>Fungi</taxon>
        <taxon>Dikarya</taxon>
        <taxon>Basidiomycota</taxon>
        <taxon>Agaricomycotina</taxon>
        <taxon>Agaricomycetes</taxon>
        <taxon>Agaricomycetidae</taxon>
        <taxon>Agaricales</taxon>
        <taxon>Marasmiineae</taxon>
        <taxon>Mycenaceae</taxon>
        <taxon>Mycena</taxon>
    </lineage>
</organism>
<evidence type="ECO:0000313" key="5">
    <source>
        <dbReference type="EMBL" id="KAJ7755106.1"/>
    </source>
</evidence>
<dbReference type="InterPro" id="IPR004201">
    <property type="entry name" value="Cdc48_dom2"/>
</dbReference>
<keyword evidence="1" id="KW-0547">Nucleotide-binding</keyword>
<proteinExistence type="predicted"/>
<keyword evidence="2" id="KW-0067">ATP-binding</keyword>
<evidence type="ECO:0000256" key="3">
    <source>
        <dbReference type="SAM" id="MobiDB-lite"/>
    </source>
</evidence>
<dbReference type="FunFam" id="3.10.330.10:FF:000001">
    <property type="entry name" value="Cell division control 48"/>
    <property type="match status" value="1"/>
</dbReference>
<evidence type="ECO:0000256" key="2">
    <source>
        <dbReference type="ARBA" id="ARBA00022840"/>
    </source>
</evidence>
<dbReference type="GO" id="GO:0005524">
    <property type="term" value="F:ATP binding"/>
    <property type="evidence" value="ECO:0007669"/>
    <property type="project" value="UniProtKB-KW"/>
</dbReference>